<evidence type="ECO:0000313" key="7">
    <source>
        <dbReference type="Proteomes" id="UP001147747"/>
    </source>
</evidence>
<evidence type="ECO:0000256" key="3">
    <source>
        <dbReference type="ARBA" id="ARBA00023274"/>
    </source>
</evidence>
<dbReference type="AlphaFoldDB" id="A0A9X0BBA5"/>
<evidence type="ECO:0000259" key="5">
    <source>
        <dbReference type="Pfam" id="PF00177"/>
    </source>
</evidence>
<dbReference type="Gene3D" id="1.10.455.10">
    <property type="entry name" value="Ribosomal protein S7 domain"/>
    <property type="match status" value="1"/>
</dbReference>
<evidence type="ECO:0000313" key="6">
    <source>
        <dbReference type="EMBL" id="KAJ5403480.1"/>
    </source>
</evidence>
<proteinExistence type="inferred from homology"/>
<feature type="compositionally biased region" description="Polar residues" evidence="4">
    <location>
        <begin position="38"/>
        <end position="50"/>
    </location>
</feature>
<comment type="similarity">
    <text evidence="1">Belongs to the universal ribosomal protein uS7 family.</text>
</comment>
<gene>
    <name evidence="6" type="ORF">N7509_003351</name>
</gene>
<dbReference type="GeneID" id="81366968"/>
<dbReference type="Pfam" id="PF00177">
    <property type="entry name" value="Ribosomal_S7"/>
    <property type="match status" value="1"/>
</dbReference>
<reference evidence="6" key="2">
    <citation type="journal article" date="2023" name="IMA Fungus">
        <title>Comparative genomic study of the Penicillium genus elucidates a diverse pangenome and 15 lateral gene transfer events.</title>
        <authorList>
            <person name="Petersen C."/>
            <person name="Sorensen T."/>
            <person name="Nielsen M.R."/>
            <person name="Sondergaard T.E."/>
            <person name="Sorensen J.L."/>
            <person name="Fitzpatrick D.A."/>
            <person name="Frisvad J.C."/>
            <person name="Nielsen K.L."/>
        </authorList>
    </citation>
    <scope>NUCLEOTIDE SEQUENCE</scope>
    <source>
        <strain evidence="6">IBT 29677</strain>
    </source>
</reference>
<dbReference type="InterPro" id="IPR036823">
    <property type="entry name" value="Ribosomal_uS7_dom_sf"/>
</dbReference>
<dbReference type="InterPro" id="IPR023798">
    <property type="entry name" value="Ribosomal_uS7_dom"/>
</dbReference>
<keyword evidence="2" id="KW-0689">Ribosomal protein</keyword>
<accession>A0A9X0BBA5</accession>
<name>A0A9X0BBA5_9EURO</name>
<evidence type="ECO:0000256" key="2">
    <source>
        <dbReference type="ARBA" id="ARBA00022980"/>
    </source>
</evidence>
<feature type="region of interest" description="Disordered" evidence="4">
    <location>
        <begin position="36"/>
        <end position="72"/>
    </location>
</feature>
<dbReference type="GO" id="GO:1990904">
    <property type="term" value="C:ribonucleoprotein complex"/>
    <property type="evidence" value="ECO:0007669"/>
    <property type="project" value="UniProtKB-KW"/>
</dbReference>
<keyword evidence="7" id="KW-1185">Reference proteome</keyword>
<protein>
    <recommendedName>
        <fullName evidence="5">Small ribosomal subunit protein uS7 domain-containing protein</fullName>
    </recommendedName>
</protein>
<dbReference type="OrthoDB" id="9972728at2759"/>
<dbReference type="SUPFAM" id="SSF47973">
    <property type="entry name" value="Ribosomal protein S7"/>
    <property type="match status" value="1"/>
</dbReference>
<evidence type="ECO:0000256" key="4">
    <source>
        <dbReference type="SAM" id="MobiDB-lite"/>
    </source>
</evidence>
<dbReference type="EMBL" id="JAPZBU010000005">
    <property type="protein sequence ID" value="KAJ5403480.1"/>
    <property type="molecule type" value="Genomic_DNA"/>
</dbReference>
<comment type="caution">
    <text evidence="6">The sequence shown here is derived from an EMBL/GenBank/DDBJ whole genome shotgun (WGS) entry which is preliminary data.</text>
</comment>
<sequence>MPPRLNLFTAQKAAAALRQPASFASRNGASPLRFRAEQSASIQTRWNSSKGGKKVIPPEEQKFPTQDPLPHVSEEAAEVDRIMSKEKSCDGQPTAPELEQGTPVEEILSRDKEGMKHMPKVMQDQLKKGTRSFSTSARSRLPEIQNSQAEGDASAAMLASMIQGVEEQAAERIPGLKFAEPEAPRGTLNFRKRYDTMQDQFTKMLMQDGKLARAQKNMSIILDTLQGYCWWWYCRASSPPLTLRQRRRTAIKWIIDGSEKRRDAQLAQRVANELIAIAEGRSGVWDRRDGQHKIGISGRANLGLAPRRR</sequence>
<evidence type="ECO:0000256" key="1">
    <source>
        <dbReference type="ARBA" id="ARBA00007151"/>
    </source>
</evidence>
<dbReference type="Proteomes" id="UP001147747">
    <property type="component" value="Unassembled WGS sequence"/>
</dbReference>
<feature type="domain" description="Small ribosomal subunit protein uS7" evidence="5">
    <location>
        <begin position="241"/>
        <end position="297"/>
    </location>
</feature>
<organism evidence="6 7">
    <name type="scientific">Penicillium cosmopolitanum</name>
    <dbReference type="NCBI Taxonomy" id="1131564"/>
    <lineage>
        <taxon>Eukaryota</taxon>
        <taxon>Fungi</taxon>
        <taxon>Dikarya</taxon>
        <taxon>Ascomycota</taxon>
        <taxon>Pezizomycotina</taxon>
        <taxon>Eurotiomycetes</taxon>
        <taxon>Eurotiomycetidae</taxon>
        <taxon>Eurotiales</taxon>
        <taxon>Aspergillaceae</taxon>
        <taxon>Penicillium</taxon>
    </lineage>
</organism>
<dbReference type="GO" id="GO:0005840">
    <property type="term" value="C:ribosome"/>
    <property type="evidence" value="ECO:0007669"/>
    <property type="project" value="UniProtKB-KW"/>
</dbReference>
<dbReference type="RefSeq" id="XP_056490722.1">
    <property type="nucleotide sequence ID" value="XM_056627988.1"/>
</dbReference>
<keyword evidence="3" id="KW-0687">Ribonucleoprotein</keyword>
<reference evidence="6" key="1">
    <citation type="submission" date="2022-12" db="EMBL/GenBank/DDBJ databases">
        <authorList>
            <person name="Petersen C."/>
        </authorList>
    </citation>
    <scope>NUCLEOTIDE SEQUENCE</scope>
    <source>
        <strain evidence="6">IBT 29677</strain>
    </source>
</reference>